<evidence type="ECO:0000313" key="14">
    <source>
        <dbReference type="Proteomes" id="UP000245469"/>
    </source>
</evidence>
<dbReference type="Proteomes" id="UP000245469">
    <property type="component" value="Unassembled WGS sequence"/>
</dbReference>
<keyword evidence="4 9" id="KW-0159">Chromosome partition</keyword>
<dbReference type="GO" id="GO:0051301">
    <property type="term" value="P:cell division"/>
    <property type="evidence" value="ECO:0007669"/>
    <property type="project" value="UniProtKB-KW"/>
</dbReference>
<feature type="active site" evidence="9">
    <location>
        <position position="183"/>
    </location>
</feature>
<comment type="subunit">
    <text evidence="9">Forms a cyclic heterotetrameric complex composed of two molecules of XerC and two molecules of XerD.</text>
</comment>
<feature type="domain" description="Core-binding (CB)" evidence="12">
    <location>
        <begin position="12"/>
        <end position="121"/>
    </location>
</feature>
<comment type="similarity">
    <text evidence="9">Belongs to the 'phage' integrase family. XerC subfamily.</text>
</comment>
<gene>
    <name evidence="9" type="primary">xerC</name>
    <name evidence="13" type="ORF">BXY45_106124</name>
</gene>
<keyword evidence="5 9" id="KW-0229">DNA integration</keyword>
<dbReference type="AlphaFoldDB" id="A0A316AAN5"/>
<dbReference type="GO" id="GO:0006313">
    <property type="term" value="P:DNA transposition"/>
    <property type="evidence" value="ECO:0007669"/>
    <property type="project" value="UniProtKB-UniRule"/>
</dbReference>
<protein>
    <recommendedName>
        <fullName evidence="9">Tyrosine recombinase XerC</fullName>
    </recommendedName>
</protein>
<dbReference type="HAMAP" id="MF_01808">
    <property type="entry name" value="Recomb_XerC_XerD"/>
    <property type="match status" value="1"/>
</dbReference>
<dbReference type="Gene3D" id="1.10.150.130">
    <property type="match status" value="1"/>
</dbReference>
<evidence type="ECO:0000256" key="7">
    <source>
        <dbReference type="ARBA" id="ARBA00023172"/>
    </source>
</evidence>
<dbReference type="GO" id="GO:0005737">
    <property type="term" value="C:cytoplasm"/>
    <property type="evidence" value="ECO:0007669"/>
    <property type="project" value="UniProtKB-SubCell"/>
</dbReference>
<name>A0A316AAN5_9ACTN</name>
<feature type="domain" description="Tyr recombinase" evidence="11">
    <location>
        <begin position="142"/>
        <end position="363"/>
    </location>
</feature>
<keyword evidence="2 9" id="KW-0963">Cytoplasm</keyword>
<dbReference type="Pfam" id="PF00589">
    <property type="entry name" value="Phage_integrase"/>
    <property type="match status" value="1"/>
</dbReference>
<dbReference type="PROSITE" id="PS51900">
    <property type="entry name" value="CB"/>
    <property type="match status" value="1"/>
</dbReference>
<dbReference type="CDD" id="cd00798">
    <property type="entry name" value="INT_XerDC_C"/>
    <property type="match status" value="1"/>
</dbReference>
<dbReference type="NCBIfam" id="NF001399">
    <property type="entry name" value="PRK00283.1"/>
    <property type="match status" value="1"/>
</dbReference>
<dbReference type="InterPro" id="IPR044068">
    <property type="entry name" value="CB"/>
</dbReference>
<dbReference type="InterPro" id="IPR011010">
    <property type="entry name" value="DNA_brk_join_enz"/>
</dbReference>
<evidence type="ECO:0000256" key="1">
    <source>
        <dbReference type="ARBA" id="ARBA00004496"/>
    </source>
</evidence>
<dbReference type="GO" id="GO:0003677">
    <property type="term" value="F:DNA binding"/>
    <property type="evidence" value="ECO:0007669"/>
    <property type="project" value="UniProtKB-UniRule"/>
</dbReference>
<organism evidence="13 14">
    <name type="scientific">Quadrisphaera granulorum</name>
    <dbReference type="NCBI Taxonomy" id="317664"/>
    <lineage>
        <taxon>Bacteria</taxon>
        <taxon>Bacillati</taxon>
        <taxon>Actinomycetota</taxon>
        <taxon>Actinomycetes</taxon>
        <taxon>Kineosporiales</taxon>
        <taxon>Kineosporiaceae</taxon>
        <taxon>Quadrisphaera</taxon>
    </lineage>
</organism>
<dbReference type="GO" id="GO:0007059">
    <property type="term" value="P:chromosome segregation"/>
    <property type="evidence" value="ECO:0007669"/>
    <property type="project" value="UniProtKB-UniRule"/>
</dbReference>
<dbReference type="InterPro" id="IPR050090">
    <property type="entry name" value="Tyrosine_recombinase_XerCD"/>
</dbReference>
<dbReference type="InterPro" id="IPR023009">
    <property type="entry name" value="Tyrosine_recombinase_XerC/XerD"/>
</dbReference>
<dbReference type="RefSeq" id="WP_109773593.1">
    <property type="nucleotide sequence ID" value="NZ_QGDQ01000006.1"/>
</dbReference>
<comment type="function">
    <text evidence="9">Site-specific tyrosine recombinase, which acts by catalyzing the cutting and rejoining of the recombining DNA molecules. The XerC-XerD complex is essential to convert dimers of the bacterial chromosome into monomers to permit their segregation at cell division. It also contributes to the segregational stability of plasmids.</text>
</comment>
<dbReference type="EMBL" id="QGDQ01000006">
    <property type="protein sequence ID" value="PWJ54681.1"/>
    <property type="molecule type" value="Genomic_DNA"/>
</dbReference>
<keyword evidence="6 9" id="KW-0238">DNA-binding</keyword>
<evidence type="ECO:0000259" key="11">
    <source>
        <dbReference type="PROSITE" id="PS51898"/>
    </source>
</evidence>
<feature type="active site" evidence="9">
    <location>
        <position position="315"/>
    </location>
</feature>
<evidence type="ECO:0000256" key="3">
    <source>
        <dbReference type="ARBA" id="ARBA00022618"/>
    </source>
</evidence>
<evidence type="ECO:0000256" key="9">
    <source>
        <dbReference type="HAMAP-Rule" id="MF_01808"/>
    </source>
</evidence>
<dbReference type="Pfam" id="PF02899">
    <property type="entry name" value="Phage_int_SAM_1"/>
    <property type="match status" value="1"/>
</dbReference>
<evidence type="ECO:0000256" key="2">
    <source>
        <dbReference type="ARBA" id="ARBA00022490"/>
    </source>
</evidence>
<dbReference type="PANTHER" id="PTHR30349">
    <property type="entry name" value="PHAGE INTEGRASE-RELATED"/>
    <property type="match status" value="1"/>
</dbReference>
<comment type="subcellular location">
    <subcellularLocation>
        <location evidence="1 9">Cytoplasm</location>
    </subcellularLocation>
</comment>
<feature type="active site" evidence="9">
    <location>
        <position position="341"/>
    </location>
</feature>
<feature type="active site" evidence="9">
    <location>
        <position position="223"/>
    </location>
</feature>
<proteinExistence type="inferred from homology"/>
<accession>A0A316AAN5</accession>
<sequence length="371" mass="38721">MPAVAPPPQPADGLSRALSQYLAHLRVERGLAENTLAAYRRDLERYATWLRRRGRSDLAAVGEDDVAAHLQDLRTGAATAPQPASGDAPAEEPAGELGPPLSASSAARAVVAVRGWHRFLALEGATPADPAAAVRPPSTPRRLPKAVPVADVLALLEASSLGEGPMPVRDRALLELLYGTGARISEAVGLDIDDLPAEVFGDRTPEGDDDGEGRAALLRLRGKGGKERVVPLGSYAVQALSAYLVRARPALAAAGTPEDRSSAGAVSIKGAVSIEGAVFLNSRGARLSRQSAWAVLRTAAERAGIGSADHPITPHTLRHSFATHLLEGGADVRVVQELLGHASVTTTQIYTMVTADALREVYAAAHPRALG</sequence>
<comment type="caution">
    <text evidence="13">The sequence shown here is derived from an EMBL/GenBank/DDBJ whole genome shotgun (WGS) entry which is preliminary data.</text>
</comment>
<keyword evidence="8 9" id="KW-0131">Cell cycle</keyword>
<dbReference type="InterPro" id="IPR013762">
    <property type="entry name" value="Integrase-like_cat_sf"/>
</dbReference>
<keyword evidence="7 9" id="KW-0233">DNA recombination</keyword>
<dbReference type="InterPro" id="IPR002104">
    <property type="entry name" value="Integrase_catalytic"/>
</dbReference>
<dbReference type="InterPro" id="IPR004107">
    <property type="entry name" value="Integrase_SAM-like_N"/>
</dbReference>
<feature type="active site" description="O-(3'-phospho-DNA)-tyrosine intermediate" evidence="9">
    <location>
        <position position="350"/>
    </location>
</feature>
<dbReference type="InterPro" id="IPR010998">
    <property type="entry name" value="Integrase_recombinase_N"/>
</dbReference>
<evidence type="ECO:0000256" key="8">
    <source>
        <dbReference type="ARBA" id="ARBA00023306"/>
    </source>
</evidence>
<dbReference type="OrthoDB" id="9801717at2"/>
<keyword evidence="3 9" id="KW-0132">Cell division</keyword>
<evidence type="ECO:0000256" key="5">
    <source>
        <dbReference type="ARBA" id="ARBA00022908"/>
    </source>
</evidence>
<evidence type="ECO:0000256" key="4">
    <source>
        <dbReference type="ARBA" id="ARBA00022829"/>
    </source>
</evidence>
<reference evidence="13 14" key="1">
    <citation type="submission" date="2018-03" db="EMBL/GenBank/DDBJ databases">
        <title>Genomic Encyclopedia of Archaeal and Bacterial Type Strains, Phase II (KMG-II): from individual species to whole genera.</title>
        <authorList>
            <person name="Goeker M."/>
        </authorList>
    </citation>
    <scope>NUCLEOTIDE SEQUENCE [LARGE SCALE GENOMIC DNA]</scope>
    <source>
        <strain evidence="13 14">DSM 44889</strain>
    </source>
</reference>
<dbReference type="GO" id="GO:0009037">
    <property type="term" value="F:tyrosine-based site-specific recombinase activity"/>
    <property type="evidence" value="ECO:0007669"/>
    <property type="project" value="UniProtKB-UniRule"/>
</dbReference>
<dbReference type="PROSITE" id="PS51898">
    <property type="entry name" value="TYR_RECOMBINASE"/>
    <property type="match status" value="1"/>
</dbReference>
<dbReference type="SUPFAM" id="SSF47823">
    <property type="entry name" value="lambda integrase-like, N-terminal domain"/>
    <property type="match status" value="1"/>
</dbReference>
<feature type="region of interest" description="Disordered" evidence="10">
    <location>
        <begin position="76"/>
        <end position="101"/>
    </location>
</feature>
<evidence type="ECO:0000256" key="6">
    <source>
        <dbReference type="ARBA" id="ARBA00023125"/>
    </source>
</evidence>
<evidence type="ECO:0000256" key="10">
    <source>
        <dbReference type="SAM" id="MobiDB-lite"/>
    </source>
</evidence>
<feature type="active site" evidence="9">
    <location>
        <position position="318"/>
    </location>
</feature>
<evidence type="ECO:0000313" key="13">
    <source>
        <dbReference type="EMBL" id="PWJ54681.1"/>
    </source>
</evidence>
<evidence type="ECO:0000259" key="12">
    <source>
        <dbReference type="PROSITE" id="PS51900"/>
    </source>
</evidence>
<dbReference type="SUPFAM" id="SSF56349">
    <property type="entry name" value="DNA breaking-rejoining enzymes"/>
    <property type="match status" value="1"/>
</dbReference>
<dbReference type="Gene3D" id="1.10.443.10">
    <property type="entry name" value="Intergrase catalytic core"/>
    <property type="match status" value="1"/>
</dbReference>
<dbReference type="PANTHER" id="PTHR30349:SF81">
    <property type="entry name" value="TYROSINE RECOMBINASE XERC"/>
    <property type="match status" value="1"/>
</dbReference>
<keyword evidence="14" id="KW-1185">Reference proteome</keyword>